<dbReference type="Pfam" id="PF00372">
    <property type="entry name" value="Hemocyanin_M"/>
    <property type="match status" value="1"/>
</dbReference>
<evidence type="ECO:0000259" key="4">
    <source>
        <dbReference type="Pfam" id="PF03722"/>
    </source>
</evidence>
<keyword evidence="7" id="KW-1185">Reference proteome</keyword>
<evidence type="ECO:0000259" key="5">
    <source>
        <dbReference type="Pfam" id="PF03723"/>
    </source>
</evidence>
<comment type="caution">
    <text evidence="6">The sequence shown here is derived from an EMBL/GenBank/DDBJ whole genome shotgun (WGS) entry which is preliminary data.</text>
</comment>
<organism evidence="6 7">
    <name type="scientific">Eumeta variegata</name>
    <name type="common">Bagworm moth</name>
    <name type="synonym">Eumeta japonica</name>
    <dbReference type="NCBI Taxonomy" id="151549"/>
    <lineage>
        <taxon>Eukaryota</taxon>
        <taxon>Metazoa</taxon>
        <taxon>Ecdysozoa</taxon>
        <taxon>Arthropoda</taxon>
        <taxon>Hexapoda</taxon>
        <taxon>Insecta</taxon>
        <taxon>Pterygota</taxon>
        <taxon>Neoptera</taxon>
        <taxon>Endopterygota</taxon>
        <taxon>Lepidoptera</taxon>
        <taxon>Glossata</taxon>
        <taxon>Ditrysia</taxon>
        <taxon>Tineoidea</taxon>
        <taxon>Psychidae</taxon>
        <taxon>Oiketicinae</taxon>
        <taxon>Eumeta</taxon>
    </lineage>
</organism>
<dbReference type="Proteomes" id="UP000299102">
    <property type="component" value="Unassembled WGS sequence"/>
</dbReference>
<dbReference type="Pfam" id="PF03722">
    <property type="entry name" value="Hemocyanin_N"/>
    <property type="match status" value="1"/>
</dbReference>
<keyword evidence="1" id="KW-0758">Storage protein</keyword>
<dbReference type="InterPro" id="IPR037020">
    <property type="entry name" value="Hemocyanin_C_sf"/>
</dbReference>
<dbReference type="InterPro" id="IPR014756">
    <property type="entry name" value="Ig_E-set"/>
</dbReference>
<protein>
    <submittedName>
        <fullName evidence="6">Basic juvenile hormone-suppressible protein 2</fullName>
    </submittedName>
</protein>
<dbReference type="OrthoDB" id="7457075at2759"/>
<comment type="similarity">
    <text evidence="2">Belongs to the hemocyanin family.</text>
</comment>
<dbReference type="InterPro" id="IPR005204">
    <property type="entry name" value="Hemocyanin_N"/>
</dbReference>
<dbReference type="SUPFAM" id="SSF48056">
    <property type="entry name" value="Di-copper centre-containing domain"/>
    <property type="match status" value="1"/>
</dbReference>
<dbReference type="GO" id="GO:0045735">
    <property type="term" value="F:nutrient reservoir activity"/>
    <property type="evidence" value="ECO:0007669"/>
    <property type="project" value="UniProtKB-KW"/>
</dbReference>
<dbReference type="InterPro" id="IPR005203">
    <property type="entry name" value="Hemocyanin_C"/>
</dbReference>
<feature type="domain" description="Hemocyanin middle" evidence="3">
    <location>
        <begin position="226"/>
        <end position="379"/>
    </location>
</feature>
<dbReference type="InterPro" id="IPR000896">
    <property type="entry name" value="Hemocyanin/hexamerin_mid_dom"/>
</dbReference>
<dbReference type="InterPro" id="IPR036697">
    <property type="entry name" value="Hemocyanin_N_sf"/>
</dbReference>
<gene>
    <name evidence="6" type="primary">BJSP-2</name>
    <name evidence="6" type="ORF">EVAR_16610_1</name>
</gene>
<dbReference type="PANTHER" id="PTHR11511">
    <property type="entry name" value="LARVAL STORAGE PROTEIN/PHENOLOXIDASE"/>
    <property type="match status" value="1"/>
</dbReference>
<reference evidence="6 7" key="1">
    <citation type="journal article" date="2019" name="Commun. Biol.">
        <title>The bagworm genome reveals a unique fibroin gene that provides high tensile strength.</title>
        <authorList>
            <person name="Kono N."/>
            <person name="Nakamura H."/>
            <person name="Ohtoshi R."/>
            <person name="Tomita M."/>
            <person name="Numata K."/>
            <person name="Arakawa K."/>
        </authorList>
    </citation>
    <scope>NUCLEOTIDE SEQUENCE [LARGE SCALE GENOMIC DNA]</scope>
</reference>
<dbReference type="InterPro" id="IPR013788">
    <property type="entry name" value="Hemocyanin/hexamerin"/>
</dbReference>
<accession>A0A4C1V0P3</accession>
<evidence type="ECO:0000256" key="2">
    <source>
        <dbReference type="ARBA" id="ARBA00038082"/>
    </source>
</evidence>
<dbReference type="PROSITE" id="PS00210">
    <property type="entry name" value="HEMOCYANIN_2"/>
    <property type="match status" value="1"/>
</dbReference>
<feature type="domain" description="Hemocyanin C-terminal" evidence="5">
    <location>
        <begin position="395"/>
        <end position="620"/>
    </location>
</feature>
<evidence type="ECO:0000313" key="6">
    <source>
        <dbReference type="EMBL" id="GBP31836.1"/>
    </source>
</evidence>
<evidence type="ECO:0000259" key="3">
    <source>
        <dbReference type="Pfam" id="PF00372"/>
    </source>
</evidence>
<dbReference type="Pfam" id="PF03723">
    <property type="entry name" value="Hemocyanin_C"/>
    <property type="match status" value="1"/>
</dbReference>
<dbReference type="GO" id="GO:0005615">
    <property type="term" value="C:extracellular space"/>
    <property type="evidence" value="ECO:0007669"/>
    <property type="project" value="UniProtKB-ARBA"/>
</dbReference>
<dbReference type="InterPro" id="IPR008922">
    <property type="entry name" value="Di-copper_centre_dom_sf"/>
</dbReference>
<dbReference type="PANTHER" id="PTHR11511:SF5">
    <property type="entry name" value="FAT-BODY PROTEIN 1-RELATED"/>
    <property type="match status" value="1"/>
</dbReference>
<evidence type="ECO:0000313" key="7">
    <source>
        <dbReference type="Proteomes" id="UP000299102"/>
    </source>
</evidence>
<dbReference type="SUPFAM" id="SSF48050">
    <property type="entry name" value="Hemocyanin, N-terminal domain"/>
    <property type="match status" value="1"/>
</dbReference>
<dbReference type="SUPFAM" id="SSF81296">
    <property type="entry name" value="E set domains"/>
    <property type="match status" value="1"/>
</dbReference>
<dbReference type="AlphaFoldDB" id="A0A4C1V0P3"/>
<evidence type="ECO:0000256" key="1">
    <source>
        <dbReference type="ARBA" id="ARBA00022761"/>
    </source>
</evidence>
<feature type="domain" description="Hemocyanin N-terminal" evidence="4">
    <location>
        <begin position="93"/>
        <end position="175"/>
    </location>
</feature>
<name>A0A4C1V0P3_EUMVA</name>
<dbReference type="Gene3D" id="1.10.1280.10">
    <property type="entry name" value="Di-copper center containing domain from catechol oxidase"/>
    <property type="match status" value="1"/>
</dbReference>
<dbReference type="STRING" id="151549.A0A4C1V0P3"/>
<dbReference type="Gene3D" id="2.60.40.1520">
    <property type="entry name" value="Hemocyanin, C-terminal domain"/>
    <property type="match status" value="1"/>
</dbReference>
<sequence>MAFYDEAPSLGTVCNWFNEFKCGRINLIDDRREGRPSSATTEDNISSVQLIIETDKIVTFYQIRTRLGIEVDDISFSTEMKLVPGNIMSQATHKHRKLKLEDLVDKETDEFKNFNKCVESGHTMKGLTFTLYDDNMKKAAVALFRLFQTLDEDTFHEVVEWAKHNVNEEILEYAWRLLPIFTGKFKHLQAMPRFITKPNYFVNSETISKAYRLKLKNGDFNSQEAKLFTRYRLEQEHLKYQNGIENINESDKGYNPNLEYDNGLPFPYRHKIQDNPNDEIKVYITKTIISIRESIARNFIIVDHGSKKVNTSMSEEVLAKLIRSNIDGAKSAKILRAYYGYNDYPVDDYNPAPSVFHHSETSLRDPLYWHLISCVLKYFLDYKKKAGLLDLSNYETDSIHITKAHIPKIYTYFDYYEFDITGAMSDKNNFMKSATTYTARQKRLTHAPFELNFIIESKISSSVVIRLFLGPQCEENECFQYYSNFFRLDYFQYELSEGQNLVSWSPQKSEHLSNDEIYNLAFTNRSDDARSKEYNMFKFPERLLIPRGYKDGLTMTLFLIVTQSDNYLGQNNVPAMNDSYNNVHSHEIDDKPIGFPFHRMIENYSNIAFNYKFYNITIYHKDNEVDDFGVFSRNLS</sequence>
<proteinExistence type="inferred from homology"/>
<dbReference type="EMBL" id="BGZK01000252">
    <property type="protein sequence ID" value="GBP31836.1"/>
    <property type="molecule type" value="Genomic_DNA"/>
</dbReference>
<dbReference type="Gene3D" id="1.20.1370.10">
    <property type="entry name" value="Hemocyanin, N-terminal domain"/>
    <property type="match status" value="1"/>
</dbReference>